<gene>
    <name evidence="1" type="ORF">GCM10011571_35150</name>
</gene>
<dbReference type="Gene3D" id="3.50.50.60">
    <property type="entry name" value="FAD/NAD(P)-binding domain"/>
    <property type="match status" value="1"/>
</dbReference>
<dbReference type="AlphaFoldDB" id="A0A8J2VM86"/>
<reference evidence="1" key="1">
    <citation type="journal article" date="2014" name="Int. J. Syst. Evol. Microbiol.">
        <title>Complete genome sequence of Corynebacterium casei LMG S-19264T (=DSM 44701T), isolated from a smear-ripened cheese.</title>
        <authorList>
            <consortium name="US DOE Joint Genome Institute (JGI-PGF)"/>
            <person name="Walter F."/>
            <person name="Albersmeier A."/>
            <person name="Kalinowski J."/>
            <person name="Ruckert C."/>
        </authorList>
    </citation>
    <scope>NUCLEOTIDE SEQUENCE</scope>
    <source>
        <strain evidence="1">CGMCC 1.15179</strain>
    </source>
</reference>
<sequence>MIESQINYILDALRTMKRADTGSIEVRREPFEAYNDYIQSRMGRTVWNAGGCSSWYLDAHGRNTTLWTDFTWKFRLRTRRFDPENYIMTPHRRSASPVRPVSSVGGVS</sequence>
<dbReference type="Proteomes" id="UP000625210">
    <property type="component" value="Unassembled WGS sequence"/>
</dbReference>
<keyword evidence="2" id="KW-1185">Reference proteome</keyword>
<protein>
    <submittedName>
        <fullName evidence="1">Uncharacterized protein</fullName>
    </submittedName>
</protein>
<evidence type="ECO:0000313" key="1">
    <source>
        <dbReference type="EMBL" id="GGE29946.1"/>
    </source>
</evidence>
<organism evidence="1 2">
    <name type="scientific">Marinithermofilum abyssi</name>
    <dbReference type="NCBI Taxonomy" id="1571185"/>
    <lineage>
        <taxon>Bacteria</taxon>
        <taxon>Bacillati</taxon>
        <taxon>Bacillota</taxon>
        <taxon>Bacilli</taxon>
        <taxon>Bacillales</taxon>
        <taxon>Thermoactinomycetaceae</taxon>
        <taxon>Marinithermofilum</taxon>
    </lineage>
</organism>
<proteinExistence type="predicted"/>
<dbReference type="InterPro" id="IPR036188">
    <property type="entry name" value="FAD/NAD-bd_sf"/>
</dbReference>
<accession>A0A8J2VM86</accession>
<name>A0A8J2VM86_9BACL</name>
<evidence type="ECO:0000313" key="2">
    <source>
        <dbReference type="Proteomes" id="UP000625210"/>
    </source>
</evidence>
<dbReference type="PANTHER" id="PTHR42877:SF4">
    <property type="entry name" value="FAD_NAD(P)-BINDING DOMAIN-CONTAINING PROTEIN-RELATED"/>
    <property type="match status" value="1"/>
</dbReference>
<dbReference type="EMBL" id="BMHQ01000025">
    <property type="protein sequence ID" value="GGE29946.1"/>
    <property type="molecule type" value="Genomic_DNA"/>
</dbReference>
<reference evidence="1" key="2">
    <citation type="submission" date="2020-09" db="EMBL/GenBank/DDBJ databases">
        <authorList>
            <person name="Sun Q."/>
            <person name="Zhou Y."/>
        </authorList>
    </citation>
    <scope>NUCLEOTIDE SEQUENCE</scope>
    <source>
        <strain evidence="1">CGMCC 1.15179</strain>
    </source>
</reference>
<comment type="caution">
    <text evidence="1">The sequence shown here is derived from an EMBL/GenBank/DDBJ whole genome shotgun (WGS) entry which is preliminary data.</text>
</comment>
<dbReference type="InterPro" id="IPR051209">
    <property type="entry name" value="FAD-bind_Monooxygenase_sf"/>
</dbReference>
<dbReference type="PANTHER" id="PTHR42877">
    <property type="entry name" value="L-ORNITHINE N(5)-MONOOXYGENASE-RELATED"/>
    <property type="match status" value="1"/>
</dbReference>